<feature type="compositionally biased region" description="Low complexity" evidence="14">
    <location>
        <begin position="1379"/>
        <end position="1390"/>
    </location>
</feature>
<comment type="similarity">
    <text evidence="9">Belongs to the glycosyltransferase 8 family. Glycogenin subfamily.</text>
</comment>
<dbReference type="FunFam" id="3.90.550.10:FF:000092">
    <property type="entry name" value="Glycogenin 2"/>
    <property type="match status" value="1"/>
</dbReference>
<evidence type="ECO:0000256" key="5">
    <source>
        <dbReference type="ARBA" id="ARBA00022723"/>
    </source>
</evidence>
<dbReference type="InParanoid" id="A0A168PZQ4"/>
<feature type="region of interest" description="Disordered" evidence="14">
    <location>
        <begin position="996"/>
        <end position="1016"/>
    </location>
</feature>
<evidence type="ECO:0000256" key="3">
    <source>
        <dbReference type="ARBA" id="ARBA00022490"/>
    </source>
</evidence>
<feature type="compositionally biased region" description="Low complexity" evidence="14">
    <location>
        <begin position="817"/>
        <end position="829"/>
    </location>
</feature>
<feature type="region of interest" description="Disordered" evidence="14">
    <location>
        <begin position="814"/>
        <end position="852"/>
    </location>
</feature>
<sequence>MTEKAYVTLVATDIYAAGALVLAHRIRDMGSTVDLVCLVTNDISTTVIEHLSQLYKVVCVDTLTSTDDDNLALLGRPELNITFTKLHLWNLTDYDKVVFLDADTLPLRNVDDLFDRPNFSAAPDAGWPDCFNSGVFVTEPSEKDYHGLKKMATEQGSFDGGDQGLLNTYFKSWSSSSSAHRLPFTYNTTPTSQYSYAPAHQYYVNNIAICHFIGLDKPWKYQRFADGNVFSQGWKGLTDLVQSWWDTWNLYYGQNQPHLLLSRSPTDTLVHSHSTRPIKLFSEPIVNAWDTPGISDDINLYEQHRQTDSMPPIDNITISTPTWASHHVDTTHPYPVSSDSHRSVDTYFDDTSQYSSADGNDSTGDHGSDYIVPDAADDYDTQHDQHISIDDDSNGAVYRTIDWNPACESPPNSGMAANIPDLSSFVNAWDQPFQAQPVWIAPEPQPIPKMDHDYGFVHESQHHHDTNQHQHQGQLDHHSNDSQHHYQNVFPWEQTVQHVPDPTRIWLDDHTQVTPAADTFDKPESYNVTEQTEDPSQHHHDNGVHVSSYHSTRDLATSEQYDHHTDDTLGTQVTSTEQDHYTEQEDPQTPSYAMDLMTPSAKSPGRSPRTSMYFGTFDDSDNQQAEYDWSDRDLIPIPLKRSSKLNIEGLSPSLPQSPIGSRRGSISKSRRSSISSVGRSHRIKTAPSSPSVTPTKAAATQIDYSLFSRQPVSLFAQENVSYSTKKTPYTSAATTPIREKGSFLCDTDEYEHQVASTYEEDSANHYDDFLLDYSFDASATNRQYSQHLSSNQPEWDPREALERLRDTSETIMRSYGEQQQQEQQPTTEPSMELDETTQAGQRHDSKKATKTASDVHYALDDITLSTLPQEDLARPFYSSGSSSPRTPVVRGLDSNLTAEIEAVREQHRQHQRTALSLLQPHTAVATLLEAELDLSKSSLFNRRHDHHANNNHHDTGPAYLASGEPSTFTMDASRTGGISFYSGTHTPTDIGYSSTMGFYQGSQQPNDNDDDDENDTQDALATYFDVSVVETARRKLNALTQNVSVTSMSSTTTVNEDYGEDTEESAYGATLQDLSRYSFPSVLYDYGSYHFEPTATTLEDQDQDPLELASLSTLHERSQLADHHSEETMTVGRFDDGDEDGGMVSGGETYEQITIALDDDGSISLGDAYDRVSILIDDDDDETTSAAEGSYDRITISAGDDNEDIESTSNTYERVLISVDDDDDWGDQRLNDNDQAIATWLTLTSHSMAIQVDDDSNTMERIISQDSSNFSGDDIITSTIDCIAETDEEEESSSIEKETTHTHLFIDTTESADDGTIETTAPTFSITATTPTTTVPASLSTTSFLSASTTSSQQTVSRISMSDDDSDAAFLSAVDGTLSPSGSSSLCSSTDWHTVHSSTPTPDANDSDSDDDDDDHEASAFSLLEIDTNDLITEEASTGEEIKQWLGPSSSSGDVHLEFSNELSDSGSVASERTATGIV</sequence>
<comment type="catalytic activity">
    <reaction evidence="11">
        <text>[1,4-alpha-D-glucosyl](n)-L-tyrosyl-[glycogenin] + UDP-alpha-D-glucose = [1,4-alpha-D-glucosyl](n+1)-L-tyrosyl-[glycogenin] + UDP + H(+)</text>
        <dbReference type="Rhea" id="RHEA:56560"/>
        <dbReference type="Rhea" id="RHEA-COMP:14606"/>
        <dbReference type="Rhea" id="RHEA-COMP:14607"/>
        <dbReference type="ChEBI" id="CHEBI:15378"/>
        <dbReference type="ChEBI" id="CHEBI:58223"/>
        <dbReference type="ChEBI" id="CHEBI:58885"/>
        <dbReference type="ChEBI" id="CHEBI:140574"/>
        <dbReference type="EC" id="2.4.1.186"/>
    </reaction>
</comment>
<dbReference type="CDD" id="cd02537">
    <property type="entry name" value="GT8_Glycogenin"/>
    <property type="match status" value="1"/>
</dbReference>
<gene>
    <name evidence="15" type="primary">ABSGL_09075.1 scaffold 10677</name>
</gene>
<dbReference type="SUPFAM" id="SSF53448">
    <property type="entry name" value="Nucleotide-diphospho-sugar transferases"/>
    <property type="match status" value="1"/>
</dbReference>
<feature type="compositionally biased region" description="Acidic residues" evidence="14">
    <location>
        <begin position="1007"/>
        <end position="1016"/>
    </location>
</feature>
<feature type="compositionally biased region" description="Low complexity" evidence="14">
    <location>
        <begin position="657"/>
        <end position="678"/>
    </location>
</feature>
<dbReference type="OMA" id="NIAICHF"/>
<keyword evidence="16" id="KW-1185">Reference proteome</keyword>
<reference evidence="15" key="1">
    <citation type="submission" date="2016-04" db="EMBL/GenBank/DDBJ databases">
        <authorList>
            <person name="Evans L.H."/>
            <person name="Alamgir A."/>
            <person name="Owens N."/>
            <person name="Weber N.D."/>
            <person name="Virtaneva K."/>
            <person name="Barbian K."/>
            <person name="Babar A."/>
            <person name="Rosenke K."/>
        </authorList>
    </citation>
    <scope>NUCLEOTIDE SEQUENCE [LARGE SCALE GENOMIC DNA]</scope>
    <source>
        <strain evidence="15">CBS 101.48</strain>
    </source>
</reference>
<dbReference type="InterPro" id="IPR002495">
    <property type="entry name" value="Glyco_trans_8"/>
</dbReference>
<dbReference type="Proteomes" id="UP000078561">
    <property type="component" value="Unassembled WGS sequence"/>
</dbReference>
<dbReference type="EMBL" id="LT554074">
    <property type="protein sequence ID" value="SAM03257.1"/>
    <property type="molecule type" value="Genomic_DNA"/>
</dbReference>
<evidence type="ECO:0000256" key="9">
    <source>
        <dbReference type="ARBA" id="ARBA00038162"/>
    </source>
</evidence>
<dbReference type="Pfam" id="PF01501">
    <property type="entry name" value="Glyco_transf_8"/>
    <property type="match status" value="1"/>
</dbReference>
<dbReference type="GO" id="GO:0008466">
    <property type="term" value="F:glycogenin glucosyltransferase activity"/>
    <property type="evidence" value="ECO:0007669"/>
    <property type="project" value="UniProtKB-EC"/>
</dbReference>
<comment type="function">
    <text evidence="13">Self-glucosylating initiator of glycogen synthesis. It catalyzes the formation of a short alpha (1,4)-glucosyl chain covalently attached via a glucose 1-O-tyrosyl linkage to internal tyrosine residues and these chains act as primers for the elongation reaction catalyzed by glycogen synthase.</text>
</comment>
<dbReference type="STRING" id="4829.A0A168PZQ4"/>
<evidence type="ECO:0000256" key="2">
    <source>
        <dbReference type="ARBA" id="ARBA00004496"/>
    </source>
</evidence>
<comment type="cofactor">
    <cofactor evidence="1">
        <name>Mn(2+)</name>
        <dbReference type="ChEBI" id="CHEBI:29035"/>
    </cofactor>
</comment>
<proteinExistence type="inferred from homology"/>
<evidence type="ECO:0000256" key="13">
    <source>
        <dbReference type="ARBA" id="ARBA00057883"/>
    </source>
</evidence>
<evidence type="ECO:0000313" key="16">
    <source>
        <dbReference type="Proteomes" id="UP000078561"/>
    </source>
</evidence>
<dbReference type="InterPro" id="IPR050587">
    <property type="entry name" value="GNT1/Glycosyltrans_8"/>
</dbReference>
<evidence type="ECO:0000256" key="10">
    <source>
        <dbReference type="ARBA" id="ARBA00038934"/>
    </source>
</evidence>
<feature type="region of interest" description="Disordered" evidence="14">
    <location>
        <begin position="647"/>
        <end position="695"/>
    </location>
</feature>
<feature type="region of interest" description="Disordered" evidence="14">
    <location>
        <begin position="1379"/>
        <end position="1416"/>
    </location>
</feature>
<feature type="region of interest" description="Disordered" evidence="14">
    <location>
        <begin position="349"/>
        <end position="375"/>
    </location>
</feature>
<accession>A0A168PZQ4</accession>
<feature type="compositionally biased region" description="Acidic residues" evidence="14">
    <location>
        <begin position="1405"/>
        <end position="1416"/>
    </location>
</feature>
<keyword evidence="6" id="KW-0320">Glycogen biosynthesis</keyword>
<dbReference type="EC" id="2.4.1.186" evidence="10"/>
<keyword evidence="3" id="KW-0963">Cytoplasm</keyword>
<feature type="compositionally biased region" description="Polar residues" evidence="14">
    <location>
        <begin position="548"/>
        <end position="559"/>
    </location>
</feature>
<feature type="region of interest" description="Disordered" evidence="14">
    <location>
        <begin position="516"/>
        <end position="621"/>
    </location>
</feature>
<keyword evidence="7" id="KW-0325">Glycoprotein</keyword>
<name>A0A168PZQ4_ABSGL</name>
<evidence type="ECO:0000256" key="11">
    <source>
        <dbReference type="ARBA" id="ARBA00050886"/>
    </source>
</evidence>
<keyword evidence="4" id="KW-0808">Transferase</keyword>
<evidence type="ECO:0000256" key="6">
    <source>
        <dbReference type="ARBA" id="ARBA00023056"/>
    </source>
</evidence>
<evidence type="ECO:0000256" key="14">
    <source>
        <dbReference type="SAM" id="MobiDB-lite"/>
    </source>
</evidence>
<dbReference type="GO" id="GO:0005978">
    <property type="term" value="P:glycogen biosynthetic process"/>
    <property type="evidence" value="ECO:0007669"/>
    <property type="project" value="UniProtKB-KW"/>
</dbReference>
<keyword evidence="8" id="KW-0464">Manganese</keyword>
<evidence type="ECO:0000313" key="15">
    <source>
        <dbReference type="EMBL" id="SAM03257.1"/>
    </source>
</evidence>
<feature type="compositionally biased region" description="Polar residues" evidence="14">
    <location>
        <begin position="349"/>
        <end position="362"/>
    </location>
</feature>
<feature type="compositionally biased region" description="Polar residues" evidence="14">
    <location>
        <begin position="1391"/>
        <end position="1404"/>
    </location>
</feature>
<evidence type="ECO:0000256" key="1">
    <source>
        <dbReference type="ARBA" id="ARBA00001936"/>
    </source>
</evidence>
<dbReference type="OrthoDB" id="2014201at2759"/>
<protein>
    <recommendedName>
        <fullName evidence="10">glycogenin glucosyltransferase</fullName>
        <ecNumber evidence="10">2.4.1.186</ecNumber>
    </recommendedName>
</protein>
<dbReference type="GO" id="GO:0005737">
    <property type="term" value="C:cytoplasm"/>
    <property type="evidence" value="ECO:0007669"/>
    <property type="project" value="UniProtKB-SubCell"/>
</dbReference>
<dbReference type="GO" id="GO:0046872">
    <property type="term" value="F:metal ion binding"/>
    <property type="evidence" value="ECO:0007669"/>
    <property type="project" value="UniProtKB-KW"/>
</dbReference>
<keyword evidence="5" id="KW-0479">Metal-binding</keyword>
<comment type="catalytic activity">
    <reaction evidence="12">
        <text>L-tyrosyl-[glycogenin] + UDP-alpha-D-glucose = alpha-D-glucosyl-L-tyrosyl-[glycogenin] + UDP + H(+)</text>
        <dbReference type="Rhea" id="RHEA:23360"/>
        <dbReference type="Rhea" id="RHEA-COMP:14604"/>
        <dbReference type="Rhea" id="RHEA-COMP:14605"/>
        <dbReference type="ChEBI" id="CHEBI:15378"/>
        <dbReference type="ChEBI" id="CHEBI:46858"/>
        <dbReference type="ChEBI" id="CHEBI:58223"/>
        <dbReference type="ChEBI" id="CHEBI:58885"/>
        <dbReference type="ChEBI" id="CHEBI:140573"/>
        <dbReference type="EC" id="2.4.1.186"/>
    </reaction>
</comment>
<organism evidence="15">
    <name type="scientific">Absidia glauca</name>
    <name type="common">Pin mould</name>
    <dbReference type="NCBI Taxonomy" id="4829"/>
    <lineage>
        <taxon>Eukaryota</taxon>
        <taxon>Fungi</taxon>
        <taxon>Fungi incertae sedis</taxon>
        <taxon>Mucoromycota</taxon>
        <taxon>Mucoromycotina</taxon>
        <taxon>Mucoromycetes</taxon>
        <taxon>Mucorales</taxon>
        <taxon>Cunninghamellaceae</taxon>
        <taxon>Absidia</taxon>
    </lineage>
</organism>
<evidence type="ECO:0000256" key="12">
    <source>
        <dbReference type="ARBA" id="ARBA00052293"/>
    </source>
</evidence>
<evidence type="ECO:0000256" key="4">
    <source>
        <dbReference type="ARBA" id="ARBA00022679"/>
    </source>
</evidence>
<dbReference type="Gene3D" id="3.90.550.10">
    <property type="entry name" value="Spore Coat Polysaccharide Biosynthesis Protein SpsA, Chain A"/>
    <property type="match status" value="1"/>
</dbReference>
<evidence type="ECO:0000256" key="8">
    <source>
        <dbReference type="ARBA" id="ARBA00023211"/>
    </source>
</evidence>
<evidence type="ECO:0000256" key="7">
    <source>
        <dbReference type="ARBA" id="ARBA00023180"/>
    </source>
</evidence>
<comment type="subcellular location">
    <subcellularLocation>
        <location evidence="2">Cytoplasm</location>
    </subcellularLocation>
</comment>
<dbReference type="InterPro" id="IPR029044">
    <property type="entry name" value="Nucleotide-diphossugar_trans"/>
</dbReference>
<feature type="region of interest" description="Disordered" evidence="14">
    <location>
        <begin position="460"/>
        <end position="483"/>
    </location>
</feature>
<dbReference type="PANTHER" id="PTHR11183">
    <property type="entry name" value="GLYCOGENIN SUBFAMILY MEMBER"/>
    <property type="match status" value="1"/>
</dbReference>